<gene>
    <name evidence="1" type="ORF">GA0061098_10436</name>
</gene>
<evidence type="ECO:0008006" key="3">
    <source>
        <dbReference type="Google" id="ProtNLM"/>
    </source>
</evidence>
<evidence type="ECO:0000313" key="1">
    <source>
        <dbReference type="EMBL" id="SCB55495.1"/>
    </source>
</evidence>
<evidence type="ECO:0000313" key="2">
    <source>
        <dbReference type="Proteomes" id="UP000199184"/>
    </source>
</evidence>
<keyword evidence="2" id="KW-1185">Reference proteome</keyword>
<reference evidence="2" key="1">
    <citation type="submission" date="2016-08" db="EMBL/GenBank/DDBJ databases">
        <authorList>
            <person name="Varghese N."/>
            <person name="Submissions Spin"/>
        </authorList>
    </citation>
    <scope>NUCLEOTIDE SEQUENCE [LARGE SCALE GENOMIC DNA]</scope>
    <source>
        <strain evidence="2">ERR11</strain>
    </source>
</reference>
<protein>
    <recommendedName>
        <fullName evidence="3">Transposase</fullName>
    </recommendedName>
</protein>
<proteinExistence type="predicted"/>
<organism evidence="1 2">
    <name type="scientific">Bradyrhizobium shewense</name>
    <dbReference type="NCBI Taxonomy" id="1761772"/>
    <lineage>
        <taxon>Bacteria</taxon>
        <taxon>Pseudomonadati</taxon>
        <taxon>Pseudomonadota</taxon>
        <taxon>Alphaproteobacteria</taxon>
        <taxon>Hyphomicrobiales</taxon>
        <taxon>Nitrobacteraceae</taxon>
        <taxon>Bradyrhizobium</taxon>
    </lineage>
</organism>
<sequence>MRIFDDRLECFLGVTPVVTLRRGRPVSESRGGHVIDYRHVIHALRRKPMALVSLVYCDQLFPRAAYKRLFETLREHGDDRRACKVTVELLALAHERACEAELAEAIATALDAGRLPDLAALRDRFRPEAASIPSVAVKLASLDVYDELASVSIVSAHSNLGGAA</sequence>
<accession>A0A1C3XTG6</accession>
<dbReference type="EMBL" id="FMAI01000043">
    <property type="protein sequence ID" value="SCB55495.1"/>
    <property type="molecule type" value="Genomic_DNA"/>
</dbReference>
<name>A0A1C3XTG6_9BRAD</name>
<dbReference type="AlphaFoldDB" id="A0A1C3XTG6"/>
<dbReference type="Proteomes" id="UP000199184">
    <property type="component" value="Unassembled WGS sequence"/>
</dbReference>